<gene>
    <name evidence="1" type="ORF">E2C01_031011</name>
</gene>
<dbReference type="AlphaFoldDB" id="A0A5B7EWY3"/>
<comment type="caution">
    <text evidence="1">The sequence shown here is derived from an EMBL/GenBank/DDBJ whole genome shotgun (WGS) entry which is preliminary data.</text>
</comment>
<reference evidence="1 2" key="1">
    <citation type="submission" date="2019-05" db="EMBL/GenBank/DDBJ databases">
        <title>Another draft genome of Portunus trituberculatus and its Hox gene families provides insights of decapod evolution.</title>
        <authorList>
            <person name="Jeong J.-H."/>
            <person name="Song I."/>
            <person name="Kim S."/>
            <person name="Choi T."/>
            <person name="Kim D."/>
            <person name="Ryu S."/>
            <person name="Kim W."/>
        </authorList>
    </citation>
    <scope>NUCLEOTIDE SEQUENCE [LARGE SCALE GENOMIC DNA]</scope>
    <source>
        <tissue evidence="1">Muscle</tissue>
    </source>
</reference>
<sequence>MCCVMCRRSEAPYIASLRPVVSPRGLEPEPCWEESEFVLSCLQAHNLYRARHSSPPLTLSNKVGGVQGRSAADKLCRMAQEWVNQLAHTGTLRHRGDPELGENLFCRNTALILRGRTSVMPDITGKYFASTDSGIAALRVSESDAELKASVLRVIPV</sequence>
<dbReference type="Proteomes" id="UP000324222">
    <property type="component" value="Unassembled WGS sequence"/>
</dbReference>
<accession>A0A5B7EWY3</accession>
<dbReference type="InterPro" id="IPR035940">
    <property type="entry name" value="CAP_sf"/>
</dbReference>
<protein>
    <recommendedName>
        <fullName evidence="3">SCP domain-containing protein</fullName>
    </recommendedName>
</protein>
<name>A0A5B7EWY3_PORTR</name>
<keyword evidence="2" id="KW-1185">Reference proteome</keyword>
<dbReference type="Gene3D" id="3.40.33.10">
    <property type="entry name" value="CAP"/>
    <property type="match status" value="1"/>
</dbReference>
<organism evidence="1 2">
    <name type="scientific">Portunus trituberculatus</name>
    <name type="common">Swimming crab</name>
    <name type="synonym">Neptunus trituberculatus</name>
    <dbReference type="NCBI Taxonomy" id="210409"/>
    <lineage>
        <taxon>Eukaryota</taxon>
        <taxon>Metazoa</taxon>
        <taxon>Ecdysozoa</taxon>
        <taxon>Arthropoda</taxon>
        <taxon>Crustacea</taxon>
        <taxon>Multicrustacea</taxon>
        <taxon>Malacostraca</taxon>
        <taxon>Eumalacostraca</taxon>
        <taxon>Eucarida</taxon>
        <taxon>Decapoda</taxon>
        <taxon>Pleocyemata</taxon>
        <taxon>Brachyura</taxon>
        <taxon>Eubrachyura</taxon>
        <taxon>Portunoidea</taxon>
        <taxon>Portunidae</taxon>
        <taxon>Portuninae</taxon>
        <taxon>Portunus</taxon>
    </lineage>
</organism>
<dbReference type="OrthoDB" id="337038at2759"/>
<evidence type="ECO:0008006" key="3">
    <source>
        <dbReference type="Google" id="ProtNLM"/>
    </source>
</evidence>
<dbReference type="EMBL" id="VSRR010003806">
    <property type="protein sequence ID" value="MPC37528.1"/>
    <property type="molecule type" value="Genomic_DNA"/>
</dbReference>
<dbReference type="SUPFAM" id="SSF55797">
    <property type="entry name" value="PR-1-like"/>
    <property type="match status" value="1"/>
</dbReference>
<evidence type="ECO:0000313" key="1">
    <source>
        <dbReference type="EMBL" id="MPC37528.1"/>
    </source>
</evidence>
<evidence type="ECO:0000313" key="2">
    <source>
        <dbReference type="Proteomes" id="UP000324222"/>
    </source>
</evidence>
<proteinExistence type="predicted"/>